<keyword evidence="2" id="KW-0677">Repeat</keyword>
<evidence type="ECO:0000256" key="4">
    <source>
        <dbReference type="ARBA" id="ARBA00022821"/>
    </source>
</evidence>
<keyword evidence="11" id="KW-1185">Reference proteome</keyword>
<dbReference type="Proteomes" id="UP001174677">
    <property type="component" value="Chromosome 10"/>
</dbReference>
<dbReference type="PANTHER" id="PTHR36766:SF40">
    <property type="entry name" value="DISEASE RESISTANCE PROTEIN RGA3"/>
    <property type="match status" value="1"/>
</dbReference>
<dbReference type="Gene3D" id="3.40.50.300">
    <property type="entry name" value="P-loop containing nucleotide triphosphate hydrolases"/>
    <property type="match status" value="1"/>
</dbReference>
<dbReference type="InterPro" id="IPR056789">
    <property type="entry name" value="LRR_R13L1-DRL21"/>
</dbReference>
<dbReference type="Pfam" id="PF18052">
    <property type="entry name" value="Rx_N"/>
    <property type="match status" value="1"/>
</dbReference>
<feature type="domain" description="R13L1/DRL21-like LRR repeat region" evidence="9">
    <location>
        <begin position="666"/>
        <end position="800"/>
    </location>
</feature>
<keyword evidence="1" id="KW-0433">Leucine-rich repeat</keyword>
<proteinExistence type="predicted"/>
<dbReference type="InterPro" id="IPR036388">
    <property type="entry name" value="WH-like_DNA-bd_sf"/>
</dbReference>
<protein>
    <submittedName>
        <fullName evidence="10">Uncharacterized protein</fullName>
    </submittedName>
</protein>
<dbReference type="InterPro" id="IPR038005">
    <property type="entry name" value="RX-like_CC"/>
</dbReference>
<dbReference type="Gene3D" id="3.80.10.10">
    <property type="entry name" value="Ribonuclease Inhibitor"/>
    <property type="match status" value="3"/>
</dbReference>
<keyword evidence="4" id="KW-0611">Plant defense</keyword>
<organism evidence="10 11">
    <name type="scientific">Hevea brasiliensis</name>
    <name type="common">Para rubber tree</name>
    <name type="synonym">Siphonia brasiliensis</name>
    <dbReference type="NCBI Taxonomy" id="3981"/>
    <lineage>
        <taxon>Eukaryota</taxon>
        <taxon>Viridiplantae</taxon>
        <taxon>Streptophyta</taxon>
        <taxon>Embryophyta</taxon>
        <taxon>Tracheophyta</taxon>
        <taxon>Spermatophyta</taxon>
        <taxon>Magnoliopsida</taxon>
        <taxon>eudicotyledons</taxon>
        <taxon>Gunneridae</taxon>
        <taxon>Pentapetalae</taxon>
        <taxon>rosids</taxon>
        <taxon>fabids</taxon>
        <taxon>Malpighiales</taxon>
        <taxon>Euphorbiaceae</taxon>
        <taxon>Crotonoideae</taxon>
        <taxon>Micrandreae</taxon>
        <taxon>Hevea</taxon>
    </lineage>
</organism>
<dbReference type="InterPro" id="IPR032675">
    <property type="entry name" value="LRR_dom_sf"/>
</dbReference>
<feature type="domain" description="Disease resistance N-terminal" evidence="7">
    <location>
        <begin position="11"/>
        <end position="95"/>
    </location>
</feature>
<evidence type="ECO:0000313" key="11">
    <source>
        <dbReference type="Proteomes" id="UP001174677"/>
    </source>
</evidence>
<feature type="domain" description="NB-ARC" evidence="6">
    <location>
        <begin position="173"/>
        <end position="320"/>
    </location>
</feature>
<dbReference type="SUPFAM" id="SSF52047">
    <property type="entry name" value="RNI-like"/>
    <property type="match status" value="1"/>
</dbReference>
<dbReference type="InterPro" id="IPR041118">
    <property type="entry name" value="Rx_N"/>
</dbReference>
<feature type="domain" description="Disease resistance protein winged helix" evidence="8">
    <location>
        <begin position="414"/>
        <end position="482"/>
    </location>
</feature>
<dbReference type="InterPro" id="IPR027417">
    <property type="entry name" value="P-loop_NTPase"/>
</dbReference>
<dbReference type="EMBL" id="JARPOI010000010">
    <property type="protein sequence ID" value="KAJ9170349.1"/>
    <property type="molecule type" value="Genomic_DNA"/>
</dbReference>
<evidence type="ECO:0000256" key="2">
    <source>
        <dbReference type="ARBA" id="ARBA00022737"/>
    </source>
</evidence>
<evidence type="ECO:0000259" key="7">
    <source>
        <dbReference type="Pfam" id="PF18052"/>
    </source>
</evidence>
<dbReference type="SUPFAM" id="SSF52058">
    <property type="entry name" value="L domain-like"/>
    <property type="match status" value="1"/>
</dbReference>
<dbReference type="InterPro" id="IPR002182">
    <property type="entry name" value="NB-ARC"/>
</dbReference>
<gene>
    <name evidence="10" type="ORF">P3X46_018463</name>
</gene>
<keyword evidence="5" id="KW-0067">ATP-binding</keyword>
<sequence length="1067" mass="122009">MAEQIPYSIAEHLLEKLSSVAFEEINLVRGVKTDQKKLKDALSTVNAVLQDAEEKQQDRTVKSWIRRLKEVVYDADDLFDDIETEELRKKVNGGAKLARKVCDFFSSSNQIAYRVKVGHRIKDIRERLDEVAKDVSIYGLVRKEVGVDMRIKNSWRETDSFVQESEIIGRDGDKEKIVESLLCLDNGEDVSVVAIVGFGGLGKTALAQLVFSDNNVVKHFDPMMWVCVSEEFDVKMIIKNILKCVGKPDVNDLGLDQLQSELRKKIEGKRYLLVLDDVWNENIENWNNLRKYLLAGARGSKILVTTRSIEVASIMGEQSWILFKKLAFKEGHEVSNSKLIAGQEIVKKCKGVPLAVKTLGSMMRSKISESEWLSVLENDVWKLLESKSDIGPVLKLSYDHLSNYSRQCFAFCAMFPKDYEFDKERLIQLWIAQGYIQSWSTQGGNESLEKIGDRYFNELLFRSFFQRDKYCYKMHDLIHDLARSIAGDSCFMANDNANYIPDGVQHLYFEGLPSDECLRQLKYKGLRTLFFSKLPRGLDISFDNVISHCRSLRALSLCESNINKLTNSIGKLKHLRYLEISGNQDIKSLPNCVSSLYNLHTVILRNCQELRELLTNIRKLICLRHLLIDQCHSLECMPVGLGRLTSLQRLPTFIVGTNQRRRCSTLNELNSLNQLRGDISIKGLRHVKSIALESNKVNLKEKKHLRSLNFDWQGMRDSHFRSLILVENRDSEDIELLLDNLQPHPNLKELSVGYYEGVKISNWLSSIANIVKIDIEWCPKCEHLPRLEHLPSLEYLSLRSFHSLEYISDKKSFSSAASTTTFFPSLKILILRNCPNLKGWWRTWRDAELVPQFPCLSELTIFNCPKLSLMPTFPSLDKKLWLSNANKRPLHQTLNVTATASTLPSMSSFPSSVTTPLSKLQSLILRDVEDLASLPKEWMQNLTSLENLTIRFCKELSDEEDLLSLHGVTKLRCLYIENCSNSTALLDWIGNITSIENLEINDCPNLASLPKGMRQITTLQEMSIAGCPQLSVRCSNHMAADWPNISHIPNIRIDYRYIQKGGRYLLS</sequence>
<dbReference type="InterPro" id="IPR058922">
    <property type="entry name" value="WHD_DRP"/>
</dbReference>
<dbReference type="Gene3D" id="1.10.8.430">
    <property type="entry name" value="Helical domain of apoptotic protease-activating factors"/>
    <property type="match status" value="1"/>
</dbReference>
<keyword evidence="3" id="KW-0547">Nucleotide-binding</keyword>
<name>A0ABQ9LUX8_HEVBR</name>
<dbReference type="Pfam" id="PF25019">
    <property type="entry name" value="LRR_R13L1-DRL21"/>
    <property type="match status" value="1"/>
</dbReference>
<dbReference type="Gene3D" id="1.20.5.4130">
    <property type="match status" value="1"/>
</dbReference>
<evidence type="ECO:0000256" key="3">
    <source>
        <dbReference type="ARBA" id="ARBA00022741"/>
    </source>
</evidence>
<accession>A0ABQ9LUX8</accession>
<evidence type="ECO:0000259" key="8">
    <source>
        <dbReference type="Pfam" id="PF23559"/>
    </source>
</evidence>
<dbReference type="PRINTS" id="PR00364">
    <property type="entry name" value="DISEASERSIST"/>
</dbReference>
<dbReference type="Pfam" id="PF23559">
    <property type="entry name" value="WHD_DRP"/>
    <property type="match status" value="1"/>
</dbReference>
<dbReference type="Gene3D" id="1.10.10.10">
    <property type="entry name" value="Winged helix-like DNA-binding domain superfamily/Winged helix DNA-binding domain"/>
    <property type="match status" value="1"/>
</dbReference>
<evidence type="ECO:0000259" key="6">
    <source>
        <dbReference type="Pfam" id="PF00931"/>
    </source>
</evidence>
<evidence type="ECO:0000256" key="5">
    <source>
        <dbReference type="ARBA" id="ARBA00022840"/>
    </source>
</evidence>
<dbReference type="Pfam" id="PF00931">
    <property type="entry name" value="NB-ARC"/>
    <property type="match status" value="1"/>
</dbReference>
<reference evidence="10 11" key="1">
    <citation type="journal article" date="2023" name="Plant Biotechnol. J.">
        <title>Chromosome-level wild Hevea brasiliensis genome provides new tools for genomic-assisted breeding and valuable loci to elevate rubber yield.</title>
        <authorList>
            <person name="Cheng H."/>
            <person name="Song X."/>
            <person name="Hu Y."/>
            <person name="Wu T."/>
            <person name="Yang Q."/>
            <person name="An Z."/>
            <person name="Feng S."/>
            <person name="Deng Z."/>
            <person name="Wu W."/>
            <person name="Zeng X."/>
            <person name="Tu M."/>
            <person name="Wang X."/>
            <person name="Huang H."/>
        </authorList>
    </citation>
    <scope>NUCLEOTIDE SEQUENCE [LARGE SCALE GENOMIC DNA]</scope>
    <source>
        <strain evidence="10">MT/VB/25A 57/8</strain>
    </source>
</reference>
<dbReference type="InterPro" id="IPR042197">
    <property type="entry name" value="Apaf_helical"/>
</dbReference>
<dbReference type="CDD" id="cd14798">
    <property type="entry name" value="RX-CC_like"/>
    <property type="match status" value="1"/>
</dbReference>
<evidence type="ECO:0000313" key="10">
    <source>
        <dbReference type="EMBL" id="KAJ9170349.1"/>
    </source>
</evidence>
<dbReference type="SUPFAM" id="SSF52540">
    <property type="entry name" value="P-loop containing nucleoside triphosphate hydrolases"/>
    <property type="match status" value="1"/>
</dbReference>
<dbReference type="PANTHER" id="PTHR36766">
    <property type="entry name" value="PLANT BROAD-SPECTRUM MILDEW RESISTANCE PROTEIN RPW8"/>
    <property type="match status" value="1"/>
</dbReference>
<comment type="caution">
    <text evidence="10">The sequence shown here is derived from an EMBL/GenBank/DDBJ whole genome shotgun (WGS) entry which is preliminary data.</text>
</comment>
<evidence type="ECO:0000259" key="9">
    <source>
        <dbReference type="Pfam" id="PF25019"/>
    </source>
</evidence>
<evidence type="ECO:0000256" key="1">
    <source>
        <dbReference type="ARBA" id="ARBA00022614"/>
    </source>
</evidence>